<evidence type="ECO:0000256" key="2">
    <source>
        <dbReference type="ARBA" id="ARBA00023002"/>
    </source>
</evidence>
<accession>A0A3B0VZV6</accession>
<dbReference type="GO" id="GO:0016491">
    <property type="term" value="F:oxidoreductase activity"/>
    <property type="evidence" value="ECO:0007669"/>
    <property type="project" value="UniProtKB-KW"/>
</dbReference>
<evidence type="ECO:0008006" key="4">
    <source>
        <dbReference type="Google" id="ProtNLM"/>
    </source>
</evidence>
<reference evidence="3" key="1">
    <citation type="submission" date="2018-06" db="EMBL/GenBank/DDBJ databases">
        <authorList>
            <person name="Zhirakovskaya E."/>
        </authorList>
    </citation>
    <scope>NUCLEOTIDE SEQUENCE</scope>
</reference>
<protein>
    <recommendedName>
        <fullName evidence="4">Oxidoreductase, short-chain dehydrogenase/reductase family</fullName>
    </recommendedName>
</protein>
<dbReference type="GO" id="GO:0030497">
    <property type="term" value="P:fatty acid elongation"/>
    <property type="evidence" value="ECO:0007669"/>
    <property type="project" value="TreeGrafter"/>
</dbReference>
<name>A0A3B0VZV6_9ZZZZ</name>
<dbReference type="InterPro" id="IPR036291">
    <property type="entry name" value="NAD(P)-bd_dom_sf"/>
</dbReference>
<dbReference type="PANTHER" id="PTHR43086">
    <property type="entry name" value="VERY-LONG-CHAIN 3-OXOOACYL-COA REDUCTASE"/>
    <property type="match status" value="1"/>
</dbReference>
<keyword evidence="1" id="KW-0521">NADP</keyword>
<gene>
    <name evidence="3" type="ORF">MNBD_GAMMA02-630</name>
</gene>
<dbReference type="AlphaFoldDB" id="A0A3B0VZV6"/>
<dbReference type="SUPFAM" id="SSF51735">
    <property type="entry name" value="NAD(P)-binding Rossmann-fold domains"/>
    <property type="match status" value="1"/>
</dbReference>
<sequence length="121" mass="13542">MQQQWALITGASAGIGATFANQLAAKGWSIILVARRADKLNNLQHHITEKYQVDCKTLALDLRAPLFNCLHPLRDLKQVAARREPQQNGYSILKVHNVADACFRPRPTGLYTRPRLSVTLP</sequence>
<dbReference type="Gene3D" id="3.40.50.720">
    <property type="entry name" value="NAD(P)-binding Rossmann-like Domain"/>
    <property type="match status" value="1"/>
</dbReference>
<dbReference type="Pfam" id="PF00106">
    <property type="entry name" value="adh_short"/>
    <property type="match status" value="1"/>
</dbReference>
<evidence type="ECO:0000313" key="3">
    <source>
        <dbReference type="EMBL" id="VAW44572.1"/>
    </source>
</evidence>
<dbReference type="EMBL" id="UOFA01000121">
    <property type="protein sequence ID" value="VAW44572.1"/>
    <property type="molecule type" value="Genomic_DNA"/>
</dbReference>
<dbReference type="PANTHER" id="PTHR43086:SF2">
    <property type="entry name" value="HYDROXYSTEROID DEHYDROGENASE-LIKE PROTEIN 1"/>
    <property type="match status" value="1"/>
</dbReference>
<evidence type="ECO:0000256" key="1">
    <source>
        <dbReference type="ARBA" id="ARBA00022857"/>
    </source>
</evidence>
<organism evidence="3">
    <name type="scientific">hydrothermal vent metagenome</name>
    <dbReference type="NCBI Taxonomy" id="652676"/>
    <lineage>
        <taxon>unclassified sequences</taxon>
        <taxon>metagenomes</taxon>
        <taxon>ecological metagenomes</taxon>
    </lineage>
</organism>
<proteinExistence type="predicted"/>
<keyword evidence="2" id="KW-0560">Oxidoreductase</keyword>
<dbReference type="InterPro" id="IPR002347">
    <property type="entry name" value="SDR_fam"/>
</dbReference>
<dbReference type="GO" id="GO:0005783">
    <property type="term" value="C:endoplasmic reticulum"/>
    <property type="evidence" value="ECO:0007669"/>
    <property type="project" value="TreeGrafter"/>
</dbReference>